<reference evidence="1 2" key="1">
    <citation type="submission" date="2019-01" db="EMBL/GenBank/DDBJ databases">
        <authorList>
            <person name="Chen W.-M."/>
        </authorList>
    </citation>
    <scope>NUCLEOTIDE SEQUENCE [LARGE SCALE GENOMIC DNA]</scope>
    <source>
        <strain evidence="1 2">HPM-16</strain>
    </source>
</reference>
<name>A0A437Q5G5_9GAMM</name>
<protein>
    <submittedName>
        <fullName evidence="1">Uncharacterized protein</fullName>
    </submittedName>
</protein>
<evidence type="ECO:0000313" key="2">
    <source>
        <dbReference type="Proteomes" id="UP000282818"/>
    </source>
</evidence>
<comment type="caution">
    <text evidence="1">The sequence shown here is derived from an EMBL/GenBank/DDBJ whole genome shotgun (WGS) entry which is preliminary data.</text>
</comment>
<gene>
    <name evidence="1" type="ORF">EOE65_14410</name>
</gene>
<keyword evidence="2" id="KW-1185">Reference proteome</keyword>
<evidence type="ECO:0000313" key="1">
    <source>
        <dbReference type="EMBL" id="RVU29742.1"/>
    </source>
</evidence>
<dbReference type="EMBL" id="SACQ01000007">
    <property type="protein sequence ID" value="RVU29742.1"/>
    <property type="molecule type" value="Genomic_DNA"/>
</dbReference>
<organism evidence="1 2">
    <name type="scientific">Neptunomonas marina</name>
    <dbReference type="NCBI Taxonomy" id="1815562"/>
    <lineage>
        <taxon>Bacteria</taxon>
        <taxon>Pseudomonadati</taxon>
        <taxon>Pseudomonadota</taxon>
        <taxon>Gammaproteobacteria</taxon>
        <taxon>Oceanospirillales</taxon>
        <taxon>Oceanospirillaceae</taxon>
        <taxon>Neptunomonas</taxon>
    </lineage>
</organism>
<dbReference type="Proteomes" id="UP000282818">
    <property type="component" value="Unassembled WGS sequence"/>
</dbReference>
<sequence>MKFKPLSLTPNATWFWLMLGLMLWQPSLQAVPKQAWHHQVTIRYAAEDNQIFVDPESAAKLKRYHSQYLREPMYEDYLYVVLLTLLGEQEFQRLFKNLGGGFVPIQVREPFLIMKGTRDHCGGLQEGLIMVDTTTGHVFTARYAVDQFYIATTTDAATPLPSYLERWVLRILNANGPREKPSRNKVLLQKMAGDWCL</sequence>
<dbReference type="RefSeq" id="WP_127695025.1">
    <property type="nucleotide sequence ID" value="NZ_SACQ01000007.1"/>
</dbReference>
<dbReference type="AlphaFoldDB" id="A0A437Q5G5"/>
<proteinExistence type="predicted"/>
<accession>A0A437Q5G5</accession>